<sequence length="381" mass="39651">MSLRFGFVSTYPPTQCGLATFTASLSSALTASGSDVAQVVRLLESPQPPAGPDVVGDVVAGDPVSLARSLPRLNACDVVVVQHEFGIFGGPDGDEVLTLLAGLTVPSIVVLHTVLTDPSAHQREVLEAVVEIAGSVVCMTDTAHRRLLAGYRVVPDKVSVIAHGAPDLLAAGGRPTARPGPSHRPTVLTWGLLGPGKGIEWAVRAMAELRDLRPAPRYLVVGQTHPKVLAHQGEVYRRGLIDLAADLHLSDTVELDGRYLDGPSLAAVVSSADVVLLPYDSTEQVTSGVLIEAVAAGKPVVATRFPHAIELLATGAGVLVPQRDPANIAAALRRVLTDRPAAAAMARTAAAAAPGLRWSAVADEYRQVAMRLLASAETVAA</sequence>
<dbReference type="PANTHER" id="PTHR12526:SF572">
    <property type="entry name" value="BLL5144 PROTEIN"/>
    <property type="match status" value="1"/>
</dbReference>
<accession>A0A4U6QKU8</accession>
<dbReference type="OrthoDB" id="9765330at2"/>
<protein>
    <submittedName>
        <fullName evidence="1">Glycosyltransferase</fullName>
    </submittedName>
</protein>
<dbReference type="PANTHER" id="PTHR12526">
    <property type="entry name" value="GLYCOSYLTRANSFERASE"/>
    <property type="match status" value="1"/>
</dbReference>
<proteinExistence type="predicted"/>
<gene>
    <name evidence="1" type="ORF">FDO65_04410</name>
</gene>
<evidence type="ECO:0000313" key="2">
    <source>
        <dbReference type="Proteomes" id="UP000306985"/>
    </source>
</evidence>
<name>A0A4U6QKU8_9ACTN</name>
<dbReference type="GO" id="GO:0016740">
    <property type="term" value="F:transferase activity"/>
    <property type="evidence" value="ECO:0007669"/>
    <property type="project" value="UniProtKB-KW"/>
</dbReference>
<organism evidence="1 2">
    <name type="scientific">Nakamurella flava</name>
    <dbReference type="NCBI Taxonomy" id="2576308"/>
    <lineage>
        <taxon>Bacteria</taxon>
        <taxon>Bacillati</taxon>
        <taxon>Actinomycetota</taxon>
        <taxon>Actinomycetes</taxon>
        <taxon>Nakamurellales</taxon>
        <taxon>Nakamurellaceae</taxon>
        <taxon>Nakamurella</taxon>
    </lineage>
</organism>
<dbReference type="SUPFAM" id="SSF53756">
    <property type="entry name" value="UDP-Glycosyltransferase/glycogen phosphorylase"/>
    <property type="match status" value="1"/>
</dbReference>
<reference evidence="1 2" key="1">
    <citation type="submission" date="2019-05" db="EMBL/GenBank/DDBJ databases">
        <title>Nakamurella sp. N5BH11, whole genome shotgun sequence.</title>
        <authorList>
            <person name="Tuo L."/>
        </authorList>
    </citation>
    <scope>NUCLEOTIDE SEQUENCE [LARGE SCALE GENOMIC DNA]</scope>
    <source>
        <strain evidence="1 2">N5BH11</strain>
    </source>
</reference>
<keyword evidence="2" id="KW-1185">Reference proteome</keyword>
<dbReference type="Proteomes" id="UP000306985">
    <property type="component" value="Unassembled WGS sequence"/>
</dbReference>
<dbReference type="EMBL" id="SZZH01000001">
    <property type="protein sequence ID" value="TKV60909.1"/>
    <property type="molecule type" value="Genomic_DNA"/>
</dbReference>
<evidence type="ECO:0000313" key="1">
    <source>
        <dbReference type="EMBL" id="TKV60909.1"/>
    </source>
</evidence>
<dbReference type="Gene3D" id="3.40.50.2000">
    <property type="entry name" value="Glycogen Phosphorylase B"/>
    <property type="match status" value="2"/>
</dbReference>
<dbReference type="AlphaFoldDB" id="A0A4U6QKU8"/>
<dbReference type="RefSeq" id="WP_137448212.1">
    <property type="nucleotide sequence ID" value="NZ_SZZH01000001.1"/>
</dbReference>
<keyword evidence="1" id="KW-0808">Transferase</keyword>
<comment type="caution">
    <text evidence="1">The sequence shown here is derived from an EMBL/GenBank/DDBJ whole genome shotgun (WGS) entry which is preliminary data.</text>
</comment>
<dbReference type="Pfam" id="PF13692">
    <property type="entry name" value="Glyco_trans_1_4"/>
    <property type="match status" value="1"/>
</dbReference>